<accession>A0A8K0SWZ3</accession>
<dbReference type="AlphaFoldDB" id="A0A8K0SWZ3"/>
<evidence type="ECO:0000313" key="1">
    <source>
        <dbReference type="EMBL" id="KAH7324415.1"/>
    </source>
</evidence>
<gene>
    <name evidence="1" type="ORF">B0I35DRAFT_458164</name>
</gene>
<reference evidence="1" key="1">
    <citation type="journal article" date="2021" name="Nat. Commun.">
        <title>Genetic determinants of endophytism in the Arabidopsis root mycobiome.</title>
        <authorList>
            <person name="Mesny F."/>
            <person name="Miyauchi S."/>
            <person name="Thiergart T."/>
            <person name="Pickel B."/>
            <person name="Atanasova L."/>
            <person name="Karlsson M."/>
            <person name="Huettel B."/>
            <person name="Barry K.W."/>
            <person name="Haridas S."/>
            <person name="Chen C."/>
            <person name="Bauer D."/>
            <person name="Andreopoulos W."/>
            <person name="Pangilinan J."/>
            <person name="LaButti K."/>
            <person name="Riley R."/>
            <person name="Lipzen A."/>
            <person name="Clum A."/>
            <person name="Drula E."/>
            <person name="Henrissat B."/>
            <person name="Kohler A."/>
            <person name="Grigoriev I.V."/>
            <person name="Martin F.M."/>
            <person name="Hacquard S."/>
        </authorList>
    </citation>
    <scope>NUCLEOTIDE SEQUENCE</scope>
    <source>
        <strain evidence="1">MPI-CAGE-CH-0235</strain>
    </source>
</reference>
<proteinExistence type="predicted"/>
<name>A0A8K0SWZ3_9HYPO</name>
<protein>
    <submittedName>
        <fullName evidence="1">Uncharacterized protein</fullName>
    </submittedName>
</protein>
<dbReference type="OrthoDB" id="4499616at2759"/>
<comment type="caution">
    <text evidence="1">The sequence shown here is derived from an EMBL/GenBank/DDBJ whole genome shotgun (WGS) entry which is preliminary data.</text>
</comment>
<evidence type="ECO:0000313" key="2">
    <source>
        <dbReference type="Proteomes" id="UP000813444"/>
    </source>
</evidence>
<organism evidence="1 2">
    <name type="scientific">Stachybotrys elegans</name>
    <dbReference type="NCBI Taxonomy" id="80388"/>
    <lineage>
        <taxon>Eukaryota</taxon>
        <taxon>Fungi</taxon>
        <taxon>Dikarya</taxon>
        <taxon>Ascomycota</taxon>
        <taxon>Pezizomycotina</taxon>
        <taxon>Sordariomycetes</taxon>
        <taxon>Hypocreomycetidae</taxon>
        <taxon>Hypocreales</taxon>
        <taxon>Stachybotryaceae</taxon>
        <taxon>Stachybotrys</taxon>
    </lineage>
</organism>
<keyword evidence="2" id="KW-1185">Reference proteome</keyword>
<dbReference type="Proteomes" id="UP000813444">
    <property type="component" value="Unassembled WGS sequence"/>
</dbReference>
<sequence>MSYRLPEQEATDGTYMAISTIAWYIKNRLVPGRPEGETSRVWNTILNHLFKPEDGYTTGPEMSFGPGRADLFTAHLVLDVRFTEKKFLIVECKKPGDESQDSTWSEAKGQLQDYLGNITSKNRKFGAIAIGKVVRFFEMTGSGLVAFEGDDKYYYIDRQCQSVTRKLLYFRENHA</sequence>
<dbReference type="EMBL" id="JAGPNK010000003">
    <property type="protein sequence ID" value="KAH7324415.1"/>
    <property type="molecule type" value="Genomic_DNA"/>
</dbReference>